<evidence type="ECO:0000256" key="4">
    <source>
        <dbReference type="ARBA" id="ARBA00023002"/>
    </source>
</evidence>
<keyword evidence="9" id="KW-0472">Membrane</keyword>
<keyword evidence="4 8" id="KW-0560">Oxidoreductase</keyword>
<evidence type="ECO:0000256" key="2">
    <source>
        <dbReference type="ARBA" id="ARBA00010617"/>
    </source>
</evidence>
<evidence type="ECO:0000256" key="7">
    <source>
        <dbReference type="PIRSR" id="PIRSR602401-1"/>
    </source>
</evidence>
<comment type="similarity">
    <text evidence="2 8">Belongs to the cytochrome P450 family.</text>
</comment>
<dbReference type="EMBL" id="ML987191">
    <property type="protein sequence ID" value="KAF2253369.1"/>
    <property type="molecule type" value="Genomic_DNA"/>
</dbReference>
<keyword evidence="9" id="KW-1133">Transmembrane helix</keyword>
<keyword evidence="3 7" id="KW-0479">Metal-binding</keyword>
<dbReference type="AlphaFoldDB" id="A0A6A6ISV1"/>
<evidence type="ECO:0000256" key="1">
    <source>
        <dbReference type="ARBA" id="ARBA00001971"/>
    </source>
</evidence>
<keyword evidence="6 8" id="KW-0503">Monooxygenase</keyword>
<dbReference type="PRINTS" id="PR00385">
    <property type="entry name" value="P450"/>
</dbReference>
<dbReference type="PANTHER" id="PTHR24305:SF157">
    <property type="entry name" value="N-ACETYLTRYPTOPHAN 6-HYDROXYLASE IVOC-RELATED"/>
    <property type="match status" value="1"/>
</dbReference>
<evidence type="ECO:0000256" key="6">
    <source>
        <dbReference type="ARBA" id="ARBA00023033"/>
    </source>
</evidence>
<dbReference type="PANTHER" id="PTHR24305">
    <property type="entry name" value="CYTOCHROME P450"/>
    <property type="match status" value="1"/>
</dbReference>
<comment type="cofactor">
    <cofactor evidence="1 7">
        <name>heme</name>
        <dbReference type="ChEBI" id="CHEBI:30413"/>
    </cofactor>
</comment>
<reference evidence="10" key="1">
    <citation type="journal article" date="2020" name="Stud. Mycol.">
        <title>101 Dothideomycetes genomes: a test case for predicting lifestyles and emergence of pathogens.</title>
        <authorList>
            <person name="Haridas S."/>
            <person name="Albert R."/>
            <person name="Binder M."/>
            <person name="Bloem J."/>
            <person name="Labutti K."/>
            <person name="Salamov A."/>
            <person name="Andreopoulos B."/>
            <person name="Baker S."/>
            <person name="Barry K."/>
            <person name="Bills G."/>
            <person name="Bluhm B."/>
            <person name="Cannon C."/>
            <person name="Castanera R."/>
            <person name="Culley D."/>
            <person name="Daum C."/>
            <person name="Ezra D."/>
            <person name="Gonzalez J."/>
            <person name="Henrissat B."/>
            <person name="Kuo A."/>
            <person name="Liang C."/>
            <person name="Lipzen A."/>
            <person name="Lutzoni F."/>
            <person name="Magnuson J."/>
            <person name="Mondo S."/>
            <person name="Nolan M."/>
            <person name="Ohm R."/>
            <person name="Pangilinan J."/>
            <person name="Park H.-J."/>
            <person name="Ramirez L."/>
            <person name="Alfaro M."/>
            <person name="Sun H."/>
            <person name="Tritt A."/>
            <person name="Yoshinaga Y."/>
            <person name="Zwiers L.-H."/>
            <person name="Turgeon B."/>
            <person name="Goodwin S."/>
            <person name="Spatafora J."/>
            <person name="Crous P."/>
            <person name="Grigoriev I."/>
        </authorList>
    </citation>
    <scope>NUCLEOTIDE SEQUENCE</scope>
    <source>
        <strain evidence="10">CBS 122368</strain>
    </source>
</reference>
<keyword evidence="5 7" id="KW-0408">Iron</keyword>
<evidence type="ECO:0000256" key="5">
    <source>
        <dbReference type="ARBA" id="ARBA00023004"/>
    </source>
</evidence>
<dbReference type="PRINTS" id="PR00463">
    <property type="entry name" value="EP450I"/>
</dbReference>
<dbReference type="InterPro" id="IPR036396">
    <property type="entry name" value="Cyt_P450_sf"/>
</dbReference>
<dbReference type="GO" id="GO:0005506">
    <property type="term" value="F:iron ion binding"/>
    <property type="evidence" value="ECO:0007669"/>
    <property type="project" value="InterPro"/>
</dbReference>
<sequence>MDLYERLASYVPTVLVVSVVYCASVSFYRIFLHPLAKVPGPWPAATSHLVEFYYDVLRDGQYIAKIKEWHGVYGPILRIGPNEVHCNDPMFIDQIYAGSGSGKKRDKTVRFSNAIGYAGLCTIPHDLHRQRRAVLNKYFSAASIRNIEPFIKERLQKVCYHLDNYYSREGNAANLSDALSCVAIDVVSEFVFGFSYNYSDSPSFLPNINSAIDGSSSLNHLAAFFPWVLKLLNMIPQRIILKISPDLKAMLEYKTKLEHSVDTVRDEASLNAAKKSRMGATIFTEMLQSDLPESEKTKQRFNDEAFALIGAGTETVSTAASIGSYYLLTQPGILDKLLLELEHNIPDPDSIPDWVTLEQLPYLGAVIQESLRLSYGIVTRLERVPHEPLAYHCMFKDKHVDLVIPAGTIIGMSNGVHHHNEDIFPGSYSFIPERWLEENGKRKRELDAQLLSFSKGSRQCIGINLAYAEMHLFIATLFRRFGRRMRLVDTSKSEVTLARDHYLPKRESNTGVRVCIGSA</sequence>
<dbReference type="GO" id="GO:0020037">
    <property type="term" value="F:heme binding"/>
    <property type="evidence" value="ECO:0007669"/>
    <property type="project" value="InterPro"/>
</dbReference>
<keyword evidence="7 8" id="KW-0349">Heme</keyword>
<evidence type="ECO:0000313" key="11">
    <source>
        <dbReference type="Proteomes" id="UP000800094"/>
    </source>
</evidence>
<dbReference type="Pfam" id="PF00067">
    <property type="entry name" value="p450"/>
    <property type="match status" value="1"/>
</dbReference>
<dbReference type="InterPro" id="IPR001128">
    <property type="entry name" value="Cyt_P450"/>
</dbReference>
<feature type="binding site" description="axial binding residue" evidence="7">
    <location>
        <position position="460"/>
    </location>
    <ligand>
        <name>heme</name>
        <dbReference type="ChEBI" id="CHEBI:30413"/>
    </ligand>
    <ligandPart>
        <name>Fe</name>
        <dbReference type="ChEBI" id="CHEBI:18248"/>
    </ligandPart>
</feature>
<dbReference type="GeneID" id="54576600"/>
<gene>
    <name evidence="10" type="ORF">BU26DRAFT_418787</name>
</gene>
<dbReference type="InterPro" id="IPR017972">
    <property type="entry name" value="Cyt_P450_CS"/>
</dbReference>
<dbReference type="Gene3D" id="1.10.630.10">
    <property type="entry name" value="Cytochrome P450"/>
    <property type="match status" value="1"/>
</dbReference>
<protein>
    <submittedName>
        <fullName evidence="10">Cytochrome P450</fullName>
    </submittedName>
</protein>
<dbReference type="SUPFAM" id="SSF48264">
    <property type="entry name" value="Cytochrome P450"/>
    <property type="match status" value="1"/>
</dbReference>
<keyword evidence="11" id="KW-1185">Reference proteome</keyword>
<proteinExistence type="inferred from homology"/>
<evidence type="ECO:0000313" key="10">
    <source>
        <dbReference type="EMBL" id="KAF2253369.1"/>
    </source>
</evidence>
<feature type="transmembrane region" description="Helical" evidence="9">
    <location>
        <begin position="7"/>
        <end position="31"/>
    </location>
</feature>
<dbReference type="CDD" id="cd11062">
    <property type="entry name" value="CYP58-like"/>
    <property type="match status" value="1"/>
</dbReference>
<dbReference type="InterPro" id="IPR050121">
    <property type="entry name" value="Cytochrome_P450_monoxygenase"/>
</dbReference>
<evidence type="ECO:0000256" key="3">
    <source>
        <dbReference type="ARBA" id="ARBA00022723"/>
    </source>
</evidence>
<dbReference type="InterPro" id="IPR002401">
    <property type="entry name" value="Cyt_P450_E_grp-I"/>
</dbReference>
<dbReference type="PROSITE" id="PS00086">
    <property type="entry name" value="CYTOCHROME_P450"/>
    <property type="match status" value="1"/>
</dbReference>
<keyword evidence="9" id="KW-0812">Transmembrane</keyword>
<accession>A0A6A6ISV1</accession>
<organism evidence="10 11">
    <name type="scientific">Trematosphaeria pertusa</name>
    <dbReference type="NCBI Taxonomy" id="390896"/>
    <lineage>
        <taxon>Eukaryota</taxon>
        <taxon>Fungi</taxon>
        <taxon>Dikarya</taxon>
        <taxon>Ascomycota</taxon>
        <taxon>Pezizomycotina</taxon>
        <taxon>Dothideomycetes</taxon>
        <taxon>Pleosporomycetidae</taxon>
        <taxon>Pleosporales</taxon>
        <taxon>Massarineae</taxon>
        <taxon>Trematosphaeriaceae</taxon>
        <taxon>Trematosphaeria</taxon>
    </lineage>
</organism>
<dbReference type="RefSeq" id="XP_033688373.1">
    <property type="nucleotide sequence ID" value="XM_033823270.1"/>
</dbReference>
<dbReference type="OrthoDB" id="3945418at2759"/>
<name>A0A6A6ISV1_9PLEO</name>
<dbReference type="GO" id="GO:0004497">
    <property type="term" value="F:monooxygenase activity"/>
    <property type="evidence" value="ECO:0007669"/>
    <property type="project" value="UniProtKB-KW"/>
</dbReference>
<evidence type="ECO:0000256" key="8">
    <source>
        <dbReference type="RuleBase" id="RU000461"/>
    </source>
</evidence>
<dbReference type="GO" id="GO:0016705">
    <property type="term" value="F:oxidoreductase activity, acting on paired donors, with incorporation or reduction of molecular oxygen"/>
    <property type="evidence" value="ECO:0007669"/>
    <property type="project" value="InterPro"/>
</dbReference>
<dbReference type="Proteomes" id="UP000800094">
    <property type="component" value="Unassembled WGS sequence"/>
</dbReference>
<evidence type="ECO:0000256" key="9">
    <source>
        <dbReference type="SAM" id="Phobius"/>
    </source>
</evidence>